<protein>
    <submittedName>
        <fullName evidence="1">Uncharacterized protein</fullName>
    </submittedName>
</protein>
<name>A0A5U8XTD0_SALMU</name>
<sequence length="145" mass="16482">MQLHLVTDDGETQILPAIHTVTLNAFSPKLNSVLAETRVRLEQLKITDTAAQLYLLQETLDISGNRRYTLFGVPDFSSPPDTDRTYISEGEERYWAKGDEDKQRRLYLLTKSAFYPNINRFGIGEAAGEPIYSSKLIDVIANSWR</sequence>
<organism evidence="1">
    <name type="scientific">Salmonella muenchen</name>
    <dbReference type="NCBI Taxonomy" id="596"/>
    <lineage>
        <taxon>Bacteria</taxon>
        <taxon>Pseudomonadati</taxon>
        <taxon>Pseudomonadota</taxon>
        <taxon>Gammaproteobacteria</taxon>
        <taxon>Enterobacterales</taxon>
        <taxon>Enterobacteriaceae</taxon>
        <taxon>Salmonella</taxon>
    </lineage>
</organism>
<proteinExistence type="predicted"/>
<dbReference type="AlphaFoldDB" id="A0A5U8XTD0"/>
<comment type="caution">
    <text evidence="1">The sequence shown here is derived from an EMBL/GenBank/DDBJ whole genome shotgun (WGS) entry which is preliminary data.</text>
</comment>
<evidence type="ECO:0000313" key="1">
    <source>
        <dbReference type="EMBL" id="EBS0563181.1"/>
    </source>
</evidence>
<gene>
    <name evidence="1" type="ORF">DTU56_08640</name>
</gene>
<reference evidence="1" key="1">
    <citation type="submission" date="2018-07" db="EMBL/GenBank/DDBJ databases">
        <authorList>
            <person name="Ashton P.M."/>
            <person name="Dallman T."/>
            <person name="Nair S."/>
            <person name="De Pinna E."/>
            <person name="Peters T."/>
            <person name="Grant K."/>
        </authorList>
    </citation>
    <scope>NUCLEOTIDE SEQUENCE</scope>
    <source>
        <strain evidence="1">142535</strain>
    </source>
</reference>
<accession>A0A5U8XTD0</accession>
<dbReference type="EMBL" id="AAGUDP010000006">
    <property type="protein sequence ID" value="EBS0563181.1"/>
    <property type="molecule type" value="Genomic_DNA"/>
</dbReference>